<accession>A0ABV6LI10</accession>
<evidence type="ECO:0000313" key="8">
    <source>
        <dbReference type="Proteomes" id="UP001589836"/>
    </source>
</evidence>
<dbReference type="NCBIfam" id="NF046067">
    <property type="entry name" value="SigPepSipWBacil"/>
    <property type="match status" value="1"/>
</dbReference>
<dbReference type="SUPFAM" id="SSF51306">
    <property type="entry name" value="LexA/Signal peptidase"/>
    <property type="match status" value="1"/>
</dbReference>
<dbReference type="NCBIfam" id="TIGR02228">
    <property type="entry name" value="sigpep_I_arch"/>
    <property type="match status" value="1"/>
</dbReference>
<comment type="caution">
    <text evidence="7">The sequence shown here is derived from an EMBL/GenBank/DDBJ whole genome shotgun (WGS) entry which is preliminary data.</text>
</comment>
<keyword evidence="4 6" id="KW-0472">Membrane</keyword>
<dbReference type="PANTHER" id="PTHR10806:SF6">
    <property type="entry name" value="SIGNAL PEPTIDASE COMPLEX CATALYTIC SUBUNIT SEC11"/>
    <property type="match status" value="1"/>
</dbReference>
<dbReference type="Proteomes" id="UP001589836">
    <property type="component" value="Unassembled WGS sequence"/>
</dbReference>
<keyword evidence="3 6" id="KW-1133">Transmembrane helix</keyword>
<reference evidence="7 8" key="1">
    <citation type="submission" date="2024-09" db="EMBL/GenBank/DDBJ databases">
        <authorList>
            <person name="Sun Q."/>
            <person name="Mori K."/>
        </authorList>
    </citation>
    <scope>NUCLEOTIDE SEQUENCE [LARGE SCALE GENOMIC DNA]</scope>
    <source>
        <strain evidence="7 8">NCAIM B.02529</strain>
    </source>
</reference>
<name>A0ABV6LI10_9BACI</name>
<evidence type="ECO:0000256" key="1">
    <source>
        <dbReference type="ARBA" id="ARBA00004370"/>
    </source>
</evidence>
<organism evidence="7 8">
    <name type="scientific">Pontibacillus salicampi</name>
    <dbReference type="NCBI Taxonomy" id="1449801"/>
    <lineage>
        <taxon>Bacteria</taxon>
        <taxon>Bacillati</taxon>
        <taxon>Bacillota</taxon>
        <taxon>Bacilli</taxon>
        <taxon>Bacillales</taxon>
        <taxon>Bacillaceae</taxon>
        <taxon>Pontibacillus</taxon>
    </lineage>
</organism>
<keyword evidence="7" id="KW-0378">Hydrolase</keyword>
<comment type="subcellular location">
    <subcellularLocation>
        <location evidence="1">Membrane</location>
    </subcellularLocation>
</comment>
<evidence type="ECO:0000256" key="5">
    <source>
        <dbReference type="NCBIfam" id="TIGR02228"/>
    </source>
</evidence>
<dbReference type="GO" id="GO:0009003">
    <property type="term" value="F:signal peptidase activity"/>
    <property type="evidence" value="ECO:0007669"/>
    <property type="project" value="UniProtKB-EC"/>
</dbReference>
<proteinExistence type="predicted"/>
<keyword evidence="8" id="KW-1185">Reference proteome</keyword>
<evidence type="ECO:0000313" key="7">
    <source>
        <dbReference type="EMBL" id="MFC0522023.1"/>
    </source>
</evidence>
<evidence type="ECO:0000256" key="4">
    <source>
        <dbReference type="ARBA" id="ARBA00023136"/>
    </source>
</evidence>
<dbReference type="CDD" id="cd06530">
    <property type="entry name" value="S26_SPase_I"/>
    <property type="match status" value="1"/>
</dbReference>
<dbReference type="PRINTS" id="PR00728">
    <property type="entry name" value="SIGNALPTASE"/>
</dbReference>
<sequence>MNSVWKWGKRIISFIGLAFILLMAVFVITMKASNGEPSIFGYQLKSVLSGSMEPVFETGSIISIKLREEGASFDKGDIITFYDRDKVVVTHRITEVKKARDQLVYTTQGDSNDGADKDPVLAKQIIGEYTGFTVPYAGYALNFASSKTGSAALLFIPGAFLFLYAVVTFTQAVRSFKKEHAAPTTGE</sequence>
<keyword evidence="2 6" id="KW-0812">Transmembrane</keyword>
<feature type="transmembrane region" description="Helical" evidence="6">
    <location>
        <begin position="12"/>
        <end position="30"/>
    </location>
</feature>
<evidence type="ECO:0000256" key="2">
    <source>
        <dbReference type="ARBA" id="ARBA00022692"/>
    </source>
</evidence>
<dbReference type="RefSeq" id="WP_377344501.1">
    <property type="nucleotide sequence ID" value="NZ_JBHLTP010000001.1"/>
</dbReference>
<protein>
    <recommendedName>
        <fullName evidence="5">Signal peptidase I</fullName>
        <ecNumber evidence="5">3.4.21.89</ecNumber>
    </recommendedName>
</protein>
<gene>
    <name evidence="7" type="primary">sipW</name>
    <name evidence="7" type="ORF">ACFFGV_00270</name>
</gene>
<dbReference type="PANTHER" id="PTHR10806">
    <property type="entry name" value="SIGNAL PEPTIDASE COMPLEX CATALYTIC SUBUNIT SEC11"/>
    <property type="match status" value="1"/>
</dbReference>
<evidence type="ECO:0000256" key="6">
    <source>
        <dbReference type="SAM" id="Phobius"/>
    </source>
</evidence>
<dbReference type="InterPro" id="IPR036286">
    <property type="entry name" value="LexA/Signal_pep-like_sf"/>
</dbReference>
<dbReference type="EMBL" id="JBHLTP010000001">
    <property type="protein sequence ID" value="MFC0522023.1"/>
    <property type="molecule type" value="Genomic_DNA"/>
</dbReference>
<dbReference type="InterPro" id="IPR001733">
    <property type="entry name" value="Peptidase_S26B"/>
</dbReference>
<evidence type="ECO:0000256" key="3">
    <source>
        <dbReference type="ARBA" id="ARBA00022989"/>
    </source>
</evidence>
<dbReference type="EC" id="3.4.21.89" evidence="5"/>
<dbReference type="InterPro" id="IPR019533">
    <property type="entry name" value="Peptidase_S26"/>
</dbReference>
<feature type="transmembrane region" description="Helical" evidence="6">
    <location>
        <begin position="151"/>
        <end position="170"/>
    </location>
</feature>